<keyword evidence="1" id="KW-0812">Transmembrane</keyword>
<feature type="transmembrane region" description="Helical" evidence="1">
    <location>
        <begin position="38"/>
        <end position="60"/>
    </location>
</feature>
<name>A0A8H6MWE0_9PEZI</name>
<keyword evidence="1" id="KW-0472">Membrane</keyword>
<comment type="caution">
    <text evidence="2">The sequence shown here is derived from an EMBL/GenBank/DDBJ whole genome shotgun (WGS) entry which is preliminary data.</text>
</comment>
<organism evidence="2 3">
    <name type="scientific">Colletotrichum sojae</name>
    <dbReference type="NCBI Taxonomy" id="2175907"/>
    <lineage>
        <taxon>Eukaryota</taxon>
        <taxon>Fungi</taxon>
        <taxon>Dikarya</taxon>
        <taxon>Ascomycota</taxon>
        <taxon>Pezizomycotina</taxon>
        <taxon>Sordariomycetes</taxon>
        <taxon>Hypocreomycetidae</taxon>
        <taxon>Glomerellales</taxon>
        <taxon>Glomerellaceae</taxon>
        <taxon>Colletotrichum</taxon>
        <taxon>Colletotrichum orchidearum species complex</taxon>
    </lineage>
</organism>
<sequence length="70" mass="7955">MSQLRWDQALALAVVVCGVLEHPRVCLCLAVSWMSWDTVISLYAVLGIFPFLDKVVGPVARSLLLERRRW</sequence>
<evidence type="ECO:0000256" key="1">
    <source>
        <dbReference type="SAM" id="Phobius"/>
    </source>
</evidence>
<proteinExistence type="predicted"/>
<dbReference type="AlphaFoldDB" id="A0A8H6MWE0"/>
<keyword evidence="3" id="KW-1185">Reference proteome</keyword>
<dbReference type="Proteomes" id="UP000652219">
    <property type="component" value="Unassembled WGS sequence"/>
</dbReference>
<protein>
    <submittedName>
        <fullName evidence="2">Uncharacterized protein</fullName>
    </submittedName>
</protein>
<keyword evidence="1" id="KW-1133">Transmembrane helix</keyword>
<evidence type="ECO:0000313" key="2">
    <source>
        <dbReference type="EMBL" id="KAF6811457.1"/>
    </source>
</evidence>
<reference evidence="2 3" key="1">
    <citation type="journal article" date="2020" name="Phytopathology">
        <title>Genome Sequence Resources of Colletotrichum truncatum, C. plurivorum, C. musicola, and C. sojae: Four Species Pathogenic to Soybean (Glycine max).</title>
        <authorList>
            <person name="Rogerio F."/>
            <person name="Boufleur T.R."/>
            <person name="Ciampi-Guillardi M."/>
            <person name="Sukno S.A."/>
            <person name="Thon M.R."/>
            <person name="Massola Junior N.S."/>
            <person name="Baroncelli R."/>
        </authorList>
    </citation>
    <scope>NUCLEOTIDE SEQUENCE [LARGE SCALE GENOMIC DNA]</scope>
    <source>
        <strain evidence="2 3">LFN0009</strain>
    </source>
</reference>
<gene>
    <name evidence="2" type="ORF">CSOJ01_05749</name>
</gene>
<dbReference type="EMBL" id="WIGN01000074">
    <property type="protein sequence ID" value="KAF6811457.1"/>
    <property type="molecule type" value="Genomic_DNA"/>
</dbReference>
<evidence type="ECO:0000313" key="3">
    <source>
        <dbReference type="Proteomes" id="UP000652219"/>
    </source>
</evidence>
<accession>A0A8H6MWE0</accession>